<dbReference type="AlphaFoldDB" id="A0AAW0SPH0"/>
<accession>A0AAW0SPH0</accession>
<evidence type="ECO:0000256" key="2">
    <source>
        <dbReference type="ARBA" id="ARBA00022900"/>
    </source>
</evidence>
<protein>
    <recommendedName>
        <fullName evidence="4">Serpin domain-containing protein</fullName>
    </recommendedName>
</protein>
<feature type="region of interest" description="Disordered" evidence="3">
    <location>
        <begin position="1"/>
        <end position="27"/>
    </location>
</feature>
<organism evidence="5 6">
    <name type="scientific">Scylla paramamosain</name>
    <name type="common">Mud crab</name>
    <dbReference type="NCBI Taxonomy" id="85552"/>
    <lineage>
        <taxon>Eukaryota</taxon>
        <taxon>Metazoa</taxon>
        <taxon>Ecdysozoa</taxon>
        <taxon>Arthropoda</taxon>
        <taxon>Crustacea</taxon>
        <taxon>Multicrustacea</taxon>
        <taxon>Malacostraca</taxon>
        <taxon>Eumalacostraca</taxon>
        <taxon>Eucarida</taxon>
        <taxon>Decapoda</taxon>
        <taxon>Pleocyemata</taxon>
        <taxon>Brachyura</taxon>
        <taxon>Eubrachyura</taxon>
        <taxon>Portunoidea</taxon>
        <taxon>Portunidae</taxon>
        <taxon>Portuninae</taxon>
        <taxon>Scylla</taxon>
    </lineage>
</organism>
<dbReference type="SUPFAM" id="SSF56574">
    <property type="entry name" value="Serpins"/>
    <property type="match status" value="1"/>
</dbReference>
<evidence type="ECO:0000256" key="3">
    <source>
        <dbReference type="SAM" id="MobiDB-lite"/>
    </source>
</evidence>
<gene>
    <name evidence="5" type="ORF">O3P69_008618</name>
</gene>
<dbReference type="Gene3D" id="3.30.497.10">
    <property type="entry name" value="Antithrombin, subunit I, domain 2"/>
    <property type="match status" value="1"/>
</dbReference>
<feature type="domain" description="Serpin" evidence="4">
    <location>
        <begin position="45"/>
        <end position="120"/>
    </location>
</feature>
<evidence type="ECO:0000313" key="6">
    <source>
        <dbReference type="Proteomes" id="UP001487740"/>
    </source>
</evidence>
<reference evidence="5 6" key="1">
    <citation type="submission" date="2023-03" db="EMBL/GenBank/DDBJ databases">
        <title>High-quality genome of Scylla paramamosain provides insights in environmental adaptation.</title>
        <authorList>
            <person name="Zhang L."/>
        </authorList>
    </citation>
    <scope>NUCLEOTIDE SEQUENCE [LARGE SCALE GENOMIC DNA]</scope>
    <source>
        <strain evidence="5">LZ_2023a</strain>
        <tissue evidence="5">Muscle</tissue>
    </source>
</reference>
<dbReference type="EMBL" id="JARAKH010000049">
    <property type="protein sequence ID" value="KAK8376027.1"/>
    <property type="molecule type" value="Genomic_DNA"/>
</dbReference>
<feature type="region of interest" description="Disordered" evidence="3">
    <location>
        <begin position="133"/>
        <end position="162"/>
    </location>
</feature>
<comment type="caution">
    <text evidence="5">The sequence shown here is derived from an EMBL/GenBank/DDBJ whole genome shotgun (WGS) entry which is preliminary data.</text>
</comment>
<keyword evidence="6" id="KW-1185">Reference proteome</keyword>
<proteinExistence type="predicted"/>
<sequence length="162" mass="18526">MRPNETRRRHGVAETRRDETRGKRGEVNTRTAALVKRVTCNEQDLLESSLSSAKWSELLRSMLPNTVNLKMPVFRHRAFHNFSTILSDLGLRQLFQKNEADFSGINHIKNLYLNDVVQLTEFQSCQIEKPRTPSVLSGRRRRSSASSLGTLMEDNTAESKLP</sequence>
<keyword evidence="2" id="KW-0722">Serine protease inhibitor</keyword>
<dbReference type="GO" id="GO:0004867">
    <property type="term" value="F:serine-type endopeptidase inhibitor activity"/>
    <property type="evidence" value="ECO:0007669"/>
    <property type="project" value="UniProtKB-KW"/>
</dbReference>
<dbReference type="InterPro" id="IPR036186">
    <property type="entry name" value="Serpin_sf"/>
</dbReference>
<evidence type="ECO:0000313" key="5">
    <source>
        <dbReference type="EMBL" id="KAK8376027.1"/>
    </source>
</evidence>
<evidence type="ECO:0000256" key="1">
    <source>
        <dbReference type="ARBA" id="ARBA00022690"/>
    </source>
</evidence>
<keyword evidence="1" id="KW-0646">Protease inhibitor</keyword>
<evidence type="ECO:0000259" key="4">
    <source>
        <dbReference type="Pfam" id="PF00079"/>
    </source>
</evidence>
<dbReference type="InterPro" id="IPR023796">
    <property type="entry name" value="Serpin_dom"/>
</dbReference>
<dbReference type="InterPro" id="IPR042178">
    <property type="entry name" value="Serpin_sf_1"/>
</dbReference>
<dbReference type="Pfam" id="PF00079">
    <property type="entry name" value="Serpin"/>
    <property type="match status" value="1"/>
</dbReference>
<dbReference type="Proteomes" id="UP001487740">
    <property type="component" value="Unassembled WGS sequence"/>
</dbReference>
<name>A0AAW0SPH0_SCYPA</name>